<feature type="region of interest" description="Disordered" evidence="6">
    <location>
        <begin position="352"/>
        <end position="382"/>
    </location>
</feature>
<evidence type="ECO:0000256" key="3">
    <source>
        <dbReference type="ARBA" id="ARBA00007960"/>
    </source>
</evidence>
<protein>
    <recommendedName>
        <fullName evidence="12">Synaptonemal complex protein 2-like</fullName>
    </recommendedName>
</protein>
<dbReference type="Pfam" id="PF18581">
    <property type="entry name" value="SYCP2_ARLD"/>
    <property type="match status" value="1"/>
</dbReference>
<comment type="subcellular location">
    <subcellularLocation>
        <location evidence="2">Chromosome</location>
    </subcellularLocation>
    <subcellularLocation>
        <location evidence="1">Nucleus</location>
    </subcellularLocation>
</comment>
<dbReference type="InterPro" id="IPR041322">
    <property type="entry name" value="SYCP2_ARLD"/>
</dbReference>
<comment type="similarity">
    <text evidence="3">Belongs to the SYCP2 family.</text>
</comment>
<dbReference type="Pfam" id="PF18584">
    <property type="entry name" value="SYCP2_SLD"/>
    <property type="match status" value="1"/>
</dbReference>
<evidence type="ECO:0000259" key="8">
    <source>
        <dbReference type="Pfam" id="PF18581"/>
    </source>
</evidence>
<accession>A0A8K1GWN7</accession>
<feature type="transmembrane region" description="Helical" evidence="7">
    <location>
        <begin position="598"/>
        <end position="616"/>
    </location>
</feature>
<dbReference type="PANTHER" id="PTHR15607:SF14">
    <property type="entry name" value="SYNAPTONEMAL COMPLEX PROTEIN 2-LIKE"/>
    <property type="match status" value="1"/>
</dbReference>
<reference evidence="10" key="1">
    <citation type="submission" date="2019-04" db="EMBL/GenBank/DDBJ databases">
        <title>Genome assembly of Zosterops borbonicus 15179.</title>
        <authorList>
            <person name="Leroy T."/>
            <person name="Anselmetti Y."/>
            <person name="Tilak M.-K."/>
            <person name="Nabholz B."/>
        </authorList>
    </citation>
    <scope>NUCLEOTIDE SEQUENCE</scope>
    <source>
        <strain evidence="10">HGM_15179</strain>
        <tissue evidence="10">Muscle</tissue>
    </source>
</reference>
<feature type="compositionally biased region" description="Polar residues" evidence="6">
    <location>
        <begin position="365"/>
        <end position="382"/>
    </location>
</feature>
<feature type="domain" description="Synaptonemal complex protein 2 Spt16M-like" evidence="9">
    <location>
        <begin position="263"/>
        <end position="335"/>
    </location>
</feature>
<keyword evidence="5" id="KW-0539">Nucleus</keyword>
<dbReference type="GO" id="GO:0000779">
    <property type="term" value="C:condensed chromosome, centromeric region"/>
    <property type="evidence" value="ECO:0007669"/>
    <property type="project" value="TreeGrafter"/>
</dbReference>
<proteinExistence type="inferred from homology"/>
<feature type="domain" description="Synaptonemal complex protein 2 armadillo-repeat-like" evidence="8">
    <location>
        <begin position="14"/>
        <end position="187"/>
    </location>
</feature>
<evidence type="ECO:0000256" key="2">
    <source>
        <dbReference type="ARBA" id="ARBA00004286"/>
    </source>
</evidence>
<dbReference type="GO" id="GO:0140013">
    <property type="term" value="P:meiotic nuclear division"/>
    <property type="evidence" value="ECO:0007669"/>
    <property type="project" value="TreeGrafter"/>
</dbReference>
<gene>
    <name evidence="10" type="ORF">HGM15179_001735</name>
</gene>
<organism evidence="10 11">
    <name type="scientific">Zosterops borbonicus</name>
    <dbReference type="NCBI Taxonomy" id="364589"/>
    <lineage>
        <taxon>Eukaryota</taxon>
        <taxon>Metazoa</taxon>
        <taxon>Chordata</taxon>
        <taxon>Craniata</taxon>
        <taxon>Vertebrata</taxon>
        <taxon>Euteleostomi</taxon>
        <taxon>Archelosauria</taxon>
        <taxon>Archosauria</taxon>
        <taxon>Dinosauria</taxon>
        <taxon>Saurischia</taxon>
        <taxon>Theropoda</taxon>
        <taxon>Coelurosauria</taxon>
        <taxon>Aves</taxon>
        <taxon>Neognathae</taxon>
        <taxon>Neoaves</taxon>
        <taxon>Telluraves</taxon>
        <taxon>Australaves</taxon>
        <taxon>Passeriformes</taxon>
        <taxon>Sylvioidea</taxon>
        <taxon>Zosteropidae</taxon>
        <taxon>Zosterops</taxon>
    </lineage>
</organism>
<evidence type="ECO:0000256" key="6">
    <source>
        <dbReference type="SAM" id="MobiDB-lite"/>
    </source>
</evidence>
<evidence type="ECO:0000256" key="1">
    <source>
        <dbReference type="ARBA" id="ARBA00004123"/>
    </source>
</evidence>
<dbReference type="GO" id="GO:0000800">
    <property type="term" value="C:lateral element"/>
    <property type="evidence" value="ECO:0007669"/>
    <property type="project" value="TreeGrafter"/>
</dbReference>
<evidence type="ECO:0008006" key="12">
    <source>
        <dbReference type="Google" id="ProtNLM"/>
    </source>
</evidence>
<evidence type="ECO:0000313" key="11">
    <source>
        <dbReference type="Proteomes" id="UP000796761"/>
    </source>
</evidence>
<sequence length="837" mass="96755">MAQEEKSEERNRDLESLLIDAFKGKGFQKIHELLQEKEVEPPQKYSESLFNQLDKALRKELDKNEFENVSLLLKCIQLYLKSDLQEEKSLFIEQGLVAKMISWFERARGFVTVIDLNENKFLMLLLEDFFDLALVICKCSNAGKKELVNLFLPELGRLVAEPKLCCALHLEGLRTLNSILDSVSREERKKFPLSEEIYYDLQVALSEALCRLMIKKWRDDLVHHWFEDNYLAEAFKEIKDREFETDCRKFLNLLNGRLGDKRSQSVTFYVDCDEVTSKPRWPWLSLSQWEKDRQKIVKIFMKIPTSLNKTEATKVKLVFSAEFEIISVLRKVLGEEKLMTVPSGKEAIQKIPVPSNAQKRRDPSNSENMEPQRDNLTSQHRQQLTSTVAQKMVNSGIAMVTVSQQTDLEDANQGQAALPSVPWGSERIHVIAPLFLMKFYRVILHCFMSLPYFLSCRKELYDFENSDSSSHEKVKLRQNYRKHLFSESNNENTSPGQSEKSWILDSQIQLVPKSADYTRKRPRVTSKLKVLPVSSPSSGSDYEAQKETLSKKSTFSSKGDDLPTVDLAGIFILIFFNSLEKFCYVWVCTFWMSFSGDGFFFLILTLFLHIFSINTWEESTKRKDSDILSGTIIKKPKYSSLEKNHLPSEINHTPKKISNSVEEEVEIQKGQEMDDSVDDVFLPKMLHEDLSDSGVIFAFESFIGHLKKLFWSRYKRIEINTQDALRSSEKNLSALLNQIHKCRLNKFETFQKIVVEELANLEKETQILAAMEKDAMDFWNAQLLKLNDFCNQQKQRFESVDSALGETVKSSANSVQNTMYETPVKKAEENVFIVPSD</sequence>
<comment type="caution">
    <text evidence="10">The sequence shown here is derived from an EMBL/GenBank/DDBJ whole genome shotgun (WGS) entry which is preliminary data.</text>
</comment>
<keyword evidence="11" id="KW-1185">Reference proteome</keyword>
<keyword evidence="7" id="KW-1133">Transmembrane helix</keyword>
<dbReference type="Proteomes" id="UP000796761">
    <property type="component" value="Unassembled WGS sequence"/>
</dbReference>
<dbReference type="InterPro" id="IPR024835">
    <property type="entry name" value="SYCP2-like"/>
</dbReference>
<dbReference type="PANTHER" id="PTHR15607">
    <property type="entry name" value="SYNAPTONEMAL COMPLEX PROTEIN-RELATED"/>
    <property type="match status" value="1"/>
</dbReference>
<evidence type="ECO:0000313" key="10">
    <source>
        <dbReference type="EMBL" id="TRZ25417.1"/>
    </source>
</evidence>
<keyword evidence="7" id="KW-0812">Transmembrane</keyword>
<dbReference type="AlphaFoldDB" id="A0A8K1GWN7"/>
<keyword evidence="4" id="KW-0158">Chromosome</keyword>
<evidence type="ECO:0000259" key="9">
    <source>
        <dbReference type="Pfam" id="PF18584"/>
    </source>
</evidence>
<evidence type="ECO:0000256" key="5">
    <source>
        <dbReference type="ARBA" id="ARBA00023242"/>
    </source>
</evidence>
<dbReference type="OrthoDB" id="10256849at2759"/>
<dbReference type="InterPro" id="IPR040560">
    <property type="entry name" value="SYCP2_SLD"/>
</dbReference>
<evidence type="ECO:0000256" key="4">
    <source>
        <dbReference type="ARBA" id="ARBA00022454"/>
    </source>
</evidence>
<keyword evidence="7" id="KW-0472">Membrane</keyword>
<name>A0A8K1GWN7_9PASS</name>
<dbReference type="EMBL" id="SWJQ01000026">
    <property type="protein sequence ID" value="TRZ25417.1"/>
    <property type="molecule type" value="Genomic_DNA"/>
</dbReference>
<evidence type="ECO:0000256" key="7">
    <source>
        <dbReference type="SAM" id="Phobius"/>
    </source>
</evidence>